<comment type="caution">
    <text evidence="7">The sequence shown here is derived from an EMBL/GenBank/DDBJ whole genome shotgun (WGS) entry which is preliminary data.</text>
</comment>
<protein>
    <submittedName>
        <fullName evidence="7">DUF423 domain-containing protein</fullName>
    </submittedName>
</protein>
<name>A0A9Q4B5D3_SALAG</name>
<dbReference type="Pfam" id="PF04241">
    <property type="entry name" value="DUF423"/>
    <property type="match status" value="1"/>
</dbReference>
<evidence type="ECO:0000313" key="7">
    <source>
        <dbReference type="EMBL" id="MCR6098619.1"/>
    </source>
</evidence>
<dbReference type="AlphaFoldDB" id="A0A9Q4B5D3"/>
<dbReference type="InterPro" id="IPR006696">
    <property type="entry name" value="DUF423"/>
</dbReference>
<feature type="transmembrane region" description="Helical" evidence="6">
    <location>
        <begin position="97"/>
        <end position="122"/>
    </location>
</feature>
<evidence type="ECO:0000256" key="3">
    <source>
        <dbReference type="ARBA" id="ARBA00022692"/>
    </source>
</evidence>
<gene>
    <name evidence="7" type="ORF">HXA33_19100</name>
</gene>
<comment type="subcellular location">
    <subcellularLocation>
        <location evidence="1">Membrane</location>
        <topology evidence="1">Multi-pass membrane protein</topology>
    </subcellularLocation>
</comment>
<evidence type="ECO:0000256" key="6">
    <source>
        <dbReference type="SAM" id="Phobius"/>
    </source>
</evidence>
<evidence type="ECO:0000256" key="2">
    <source>
        <dbReference type="ARBA" id="ARBA00009694"/>
    </source>
</evidence>
<evidence type="ECO:0000256" key="5">
    <source>
        <dbReference type="ARBA" id="ARBA00023136"/>
    </source>
</evidence>
<organism evidence="7 8">
    <name type="scientific">Salipaludibacillus agaradhaerens</name>
    <name type="common">Bacillus agaradhaerens</name>
    <dbReference type="NCBI Taxonomy" id="76935"/>
    <lineage>
        <taxon>Bacteria</taxon>
        <taxon>Bacillati</taxon>
        <taxon>Bacillota</taxon>
        <taxon>Bacilli</taxon>
        <taxon>Bacillales</taxon>
        <taxon>Bacillaceae</taxon>
    </lineage>
</organism>
<feature type="transmembrane region" description="Helical" evidence="6">
    <location>
        <begin position="46"/>
        <end position="64"/>
    </location>
</feature>
<proteinExistence type="inferred from homology"/>
<keyword evidence="8" id="KW-1185">Reference proteome</keyword>
<dbReference type="PANTHER" id="PTHR43461:SF1">
    <property type="entry name" value="TRANSMEMBRANE PROTEIN 256"/>
    <property type="match status" value="1"/>
</dbReference>
<dbReference type="Proteomes" id="UP001057753">
    <property type="component" value="Unassembled WGS sequence"/>
</dbReference>
<accession>A0A9Q4B5D3</accession>
<sequence>MKLFLLLGSLNGFLFVALGAFGAHALKDRLEANGYVETFQTGVQYHMIHALALIGVAILTRYLSATGLVHGAGWAFLVGIILFSGSLYALSLTGIRVLGAITPLGGVAFLTGWVLLFVAAWME</sequence>
<keyword evidence="5 6" id="KW-0472">Membrane</keyword>
<feature type="transmembrane region" description="Helical" evidence="6">
    <location>
        <begin position="71"/>
        <end position="91"/>
    </location>
</feature>
<evidence type="ECO:0000313" key="8">
    <source>
        <dbReference type="Proteomes" id="UP001057753"/>
    </source>
</evidence>
<comment type="similarity">
    <text evidence="2">Belongs to the UPF0382 family.</text>
</comment>
<keyword evidence="3 6" id="KW-0812">Transmembrane</keyword>
<reference evidence="7" key="1">
    <citation type="submission" date="2020-06" db="EMBL/GenBank/DDBJ databases">
        <title>Insight into the genomes of haloalkaliphilic bacilli from Kenyan soda lakes.</title>
        <authorList>
            <person name="Mwirichia R."/>
            <person name="Villamizar G.C."/>
            <person name="Poehlein A."/>
            <person name="Mugweru J."/>
            <person name="Kipnyargis A."/>
            <person name="Kiplimo D."/>
            <person name="Orwa P."/>
            <person name="Daniel R."/>
        </authorList>
    </citation>
    <scope>NUCLEOTIDE SEQUENCE</scope>
    <source>
        <strain evidence="7">B1096_S55</strain>
    </source>
</reference>
<evidence type="ECO:0000256" key="4">
    <source>
        <dbReference type="ARBA" id="ARBA00022989"/>
    </source>
</evidence>
<dbReference type="EMBL" id="JABXYM010000002">
    <property type="protein sequence ID" value="MCR6098619.1"/>
    <property type="molecule type" value="Genomic_DNA"/>
</dbReference>
<dbReference type="RefSeq" id="WP_211273980.1">
    <property type="nucleotide sequence ID" value="NZ_JABXYM010000002.1"/>
</dbReference>
<dbReference type="PANTHER" id="PTHR43461">
    <property type="entry name" value="TRANSMEMBRANE PROTEIN 256"/>
    <property type="match status" value="1"/>
</dbReference>
<evidence type="ECO:0000256" key="1">
    <source>
        <dbReference type="ARBA" id="ARBA00004141"/>
    </source>
</evidence>
<dbReference type="GO" id="GO:0005886">
    <property type="term" value="C:plasma membrane"/>
    <property type="evidence" value="ECO:0007669"/>
    <property type="project" value="TreeGrafter"/>
</dbReference>
<keyword evidence="4 6" id="KW-1133">Transmembrane helix</keyword>